<keyword evidence="1" id="KW-0812">Transmembrane</keyword>
<dbReference type="GO" id="GO:0000987">
    <property type="term" value="F:cis-regulatory region sequence-specific DNA binding"/>
    <property type="evidence" value="ECO:0007669"/>
    <property type="project" value="TreeGrafter"/>
</dbReference>
<gene>
    <name evidence="3" type="ORF">KP79_PYT21679</name>
</gene>
<comment type="caution">
    <text evidence="3">The sequence shown here is derived from an EMBL/GenBank/DDBJ whole genome shotgun (WGS) entry which is preliminary data.</text>
</comment>
<dbReference type="Pfam" id="PF13621">
    <property type="entry name" value="Cupin_8"/>
    <property type="match status" value="1"/>
</dbReference>
<dbReference type="SMART" id="SM00558">
    <property type="entry name" value="JmjC"/>
    <property type="match status" value="1"/>
</dbReference>
<evidence type="ECO:0000313" key="3">
    <source>
        <dbReference type="EMBL" id="OWF56774.1"/>
    </source>
</evidence>
<protein>
    <recommendedName>
        <fullName evidence="2">JmjC domain-containing protein</fullName>
    </recommendedName>
</protein>
<evidence type="ECO:0000313" key="4">
    <source>
        <dbReference type="Proteomes" id="UP000242188"/>
    </source>
</evidence>
<keyword evidence="4" id="KW-1185">Reference proteome</keyword>
<feature type="domain" description="JmjC" evidence="2">
    <location>
        <begin position="184"/>
        <end position="359"/>
    </location>
</feature>
<dbReference type="AlphaFoldDB" id="A0A210R763"/>
<keyword evidence="1" id="KW-0472">Membrane</keyword>
<dbReference type="SUPFAM" id="SSF51197">
    <property type="entry name" value="Clavaminate synthase-like"/>
    <property type="match status" value="1"/>
</dbReference>
<name>A0A210R763_MIZYE</name>
<dbReference type="EMBL" id="NEDP02000090">
    <property type="protein sequence ID" value="OWF56774.1"/>
    <property type="molecule type" value="Genomic_DNA"/>
</dbReference>
<sequence length="430" mass="49899">MTKVVARPGSARTRALRLLAENHSNTELVTPCRLLLVFIVSSIMIAGISFSVVPEDFQDGSLEEVINLTQQPYTFNHEMAMKEREYNLEYYQRPQHNWKVERRSGLSVSEFFDTYDAKWPVILTDVVSKWPAINWTKEVFIQKYGKERVVMKAVVGGLQHATGHALPLEVFIDHLNEASFDTWTYLEDELFLVMRPELRKDIGQNEYAEENFFNLFPEMVRPWDCMMLWGTAHSRSTLHMDPYNWTGISAVLQGHKKWKLIPPGQDHLLYVDPEARCGFPLECRKYNSPIDAFDVDTKKYPRFKRLQVLEADVYSGEMLIIPTGWYHQAFNVEQTLALSQQMMNRNNYLAILEEIIKAGNLKRKKLPTYFSTLLPPDQVKVLMSLLPKKVLQHGHDVTKDILEQIKKTKDNQNKVKSGLEDGQENMSIWV</sequence>
<dbReference type="Gene3D" id="2.60.120.650">
    <property type="entry name" value="Cupin"/>
    <property type="match status" value="1"/>
</dbReference>
<proteinExistence type="predicted"/>
<dbReference type="InterPro" id="IPR003347">
    <property type="entry name" value="JmjC_dom"/>
</dbReference>
<evidence type="ECO:0000256" key="1">
    <source>
        <dbReference type="SAM" id="Phobius"/>
    </source>
</evidence>
<dbReference type="PANTHER" id="PTHR12480:SF21">
    <property type="entry name" value="JMJC DOMAIN-CONTAINING PROTEIN 8"/>
    <property type="match status" value="1"/>
</dbReference>
<evidence type="ECO:0000259" key="2">
    <source>
        <dbReference type="PROSITE" id="PS51184"/>
    </source>
</evidence>
<dbReference type="PANTHER" id="PTHR12480">
    <property type="entry name" value="ARGININE DEMETHYLASE AND LYSYL-HYDROXYLASE JMJD"/>
    <property type="match status" value="1"/>
</dbReference>
<feature type="transmembrane region" description="Helical" evidence="1">
    <location>
        <begin position="34"/>
        <end position="53"/>
    </location>
</feature>
<accession>A0A210R763</accession>
<dbReference type="Proteomes" id="UP000242188">
    <property type="component" value="Unassembled WGS sequence"/>
</dbReference>
<reference evidence="3 4" key="1">
    <citation type="journal article" date="2017" name="Nat. Ecol. Evol.">
        <title>Scallop genome provides insights into evolution of bilaterian karyotype and development.</title>
        <authorList>
            <person name="Wang S."/>
            <person name="Zhang J."/>
            <person name="Jiao W."/>
            <person name="Li J."/>
            <person name="Xun X."/>
            <person name="Sun Y."/>
            <person name="Guo X."/>
            <person name="Huan P."/>
            <person name="Dong B."/>
            <person name="Zhang L."/>
            <person name="Hu X."/>
            <person name="Sun X."/>
            <person name="Wang J."/>
            <person name="Zhao C."/>
            <person name="Wang Y."/>
            <person name="Wang D."/>
            <person name="Huang X."/>
            <person name="Wang R."/>
            <person name="Lv J."/>
            <person name="Li Y."/>
            <person name="Zhang Z."/>
            <person name="Liu B."/>
            <person name="Lu W."/>
            <person name="Hui Y."/>
            <person name="Liang J."/>
            <person name="Zhou Z."/>
            <person name="Hou R."/>
            <person name="Li X."/>
            <person name="Liu Y."/>
            <person name="Li H."/>
            <person name="Ning X."/>
            <person name="Lin Y."/>
            <person name="Zhao L."/>
            <person name="Xing Q."/>
            <person name="Dou J."/>
            <person name="Li Y."/>
            <person name="Mao J."/>
            <person name="Guo H."/>
            <person name="Dou H."/>
            <person name="Li T."/>
            <person name="Mu C."/>
            <person name="Jiang W."/>
            <person name="Fu Q."/>
            <person name="Fu X."/>
            <person name="Miao Y."/>
            <person name="Liu J."/>
            <person name="Yu Q."/>
            <person name="Li R."/>
            <person name="Liao H."/>
            <person name="Li X."/>
            <person name="Kong Y."/>
            <person name="Jiang Z."/>
            <person name="Chourrout D."/>
            <person name="Li R."/>
            <person name="Bao Z."/>
        </authorList>
    </citation>
    <scope>NUCLEOTIDE SEQUENCE [LARGE SCALE GENOMIC DNA]</scope>
    <source>
        <strain evidence="3 4">PY_sf001</strain>
    </source>
</reference>
<dbReference type="InterPro" id="IPR050910">
    <property type="entry name" value="JMJD6_ArgDemeth/LysHydrox"/>
</dbReference>
<dbReference type="OrthoDB" id="203487at2759"/>
<organism evidence="3 4">
    <name type="scientific">Mizuhopecten yessoensis</name>
    <name type="common">Japanese scallop</name>
    <name type="synonym">Patinopecten yessoensis</name>
    <dbReference type="NCBI Taxonomy" id="6573"/>
    <lineage>
        <taxon>Eukaryota</taxon>
        <taxon>Metazoa</taxon>
        <taxon>Spiralia</taxon>
        <taxon>Lophotrochozoa</taxon>
        <taxon>Mollusca</taxon>
        <taxon>Bivalvia</taxon>
        <taxon>Autobranchia</taxon>
        <taxon>Pteriomorphia</taxon>
        <taxon>Pectinida</taxon>
        <taxon>Pectinoidea</taxon>
        <taxon>Pectinidae</taxon>
        <taxon>Mizuhopecten</taxon>
    </lineage>
</organism>
<keyword evidence="1" id="KW-1133">Transmembrane helix</keyword>
<dbReference type="GO" id="GO:0005634">
    <property type="term" value="C:nucleus"/>
    <property type="evidence" value="ECO:0007669"/>
    <property type="project" value="TreeGrafter"/>
</dbReference>
<dbReference type="InterPro" id="IPR041667">
    <property type="entry name" value="Cupin_8"/>
</dbReference>
<dbReference type="PROSITE" id="PS51184">
    <property type="entry name" value="JMJC"/>
    <property type="match status" value="1"/>
</dbReference>